<reference evidence="1 2" key="1">
    <citation type="submission" date="2021-05" db="EMBL/GenBank/DDBJ databases">
        <title>Genome Assembly of Synthetic Allotetraploid Brassica napus Reveals Homoeologous Exchanges between Subgenomes.</title>
        <authorList>
            <person name="Davis J.T."/>
        </authorList>
    </citation>
    <scope>NUCLEOTIDE SEQUENCE [LARGE SCALE GENOMIC DNA]</scope>
    <source>
        <strain evidence="2">cv. Da-Ae</strain>
        <tissue evidence="1">Seedling</tissue>
    </source>
</reference>
<accession>A0ABQ7ZI56</accession>
<gene>
    <name evidence="1" type="ORF">HID58_067309</name>
</gene>
<name>A0ABQ7ZI56_BRANA</name>
<organism evidence="1 2">
    <name type="scientific">Brassica napus</name>
    <name type="common">Rape</name>
    <dbReference type="NCBI Taxonomy" id="3708"/>
    <lineage>
        <taxon>Eukaryota</taxon>
        <taxon>Viridiplantae</taxon>
        <taxon>Streptophyta</taxon>
        <taxon>Embryophyta</taxon>
        <taxon>Tracheophyta</taxon>
        <taxon>Spermatophyta</taxon>
        <taxon>Magnoliopsida</taxon>
        <taxon>eudicotyledons</taxon>
        <taxon>Gunneridae</taxon>
        <taxon>Pentapetalae</taxon>
        <taxon>rosids</taxon>
        <taxon>malvids</taxon>
        <taxon>Brassicales</taxon>
        <taxon>Brassicaceae</taxon>
        <taxon>Brassiceae</taxon>
        <taxon>Brassica</taxon>
    </lineage>
</organism>
<dbReference type="Proteomes" id="UP000824890">
    <property type="component" value="Unassembled WGS sequence"/>
</dbReference>
<feature type="non-terminal residue" evidence="1">
    <location>
        <position position="1"/>
    </location>
</feature>
<comment type="caution">
    <text evidence="1">The sequence shown here is derived from an EMBL/GenBank/DDBJ whole genome shotgun (WGS) entry which is preliminary data.</text>
</comment>
<keyword evidence="2" id="KW-1185">Reference proteome</keyword>
<sequence length="111" mass="12232">NNVLFIVCIKTPPLIHVLAIQLLLISSELSLNTTNAYLNQKCLSRKYKPGSKYEELLITTIRMFYVDSIVNQGFTLFGGLLYPLSSSAAATPTYGPKCRTATTALPPPLLR</sequence>
<evidence type="ECO:0000313" key="1">
    <source>
        <dbReference type="EMBL" id="KAH0879915.1"/>
    </source>
</evidence>
<evidence type="ECO:0000313" key="2">
    <source>
        <dbReference type="Proteomes" id="UP000824890"/>
    </source>
</evidence>
<proteinExistence type="predicted"/>
<protein>
    <submittedName>
        <fullName evidence="1">Uncharacterized protein</fullName>
    </submittedName>
</protein>
<dbReference type="EMBL" id="JAGKQM010000015">
    <property type="protein sequence ID" value="KAH0879915.1"/>
    <property type="molecule type" value="Genomic_DNA"/>
</dbReference>